<dbReference type="GO" id="GO:0042545">
    <property type="term" value="P:cell wall modification"/>
    <property type="evidence" value="ECO:0007669"/>
    <property type="project" value="InterPro"/>
</dbReference>
<keyword evidence="6" id="KW-0964">Secreted</keyword>
<evidence type="ECO:0000256" key="2">
    <source>
        <dbReference type="ARBA" id="ARBA00005184"/>
    </source>
</evidence>
<evidence type="ECO:0000256" key="9">
    <source>
        <dbReference type="ARBA" id="ARBA00023085"/>
    </source>
</evidence>
<dbReference type="Gene3D" id="2.160.20.10">
    <property type="entry name" value="Single-stranded right-handed beta-helix, Pectin lyase-like"/>
    <property type="match status" value="1"/>
</dbReference>
<keyword evidence="9" id="KW-0063">Aspartyl esterase</keyword>
<dbReference type="EMBL" id="JAAARO010000017">
    <property type="protein sequence ID" value="KAF5733452.1"/>
    <property type="molecule type" value="Genomic_DNA"/>
</dbReference>
<evidence type="ECO:0000256" key="4">
    <source>
        <dbReference type="ARBA" id="ARBA00013229"/>
    </source>
</evidence>
<dbReference type="InterPro" id="IPR000070">
    <property type="entry name" value="Pectinesterase_cat"/>
</dbReference>
<sequence>MDSKSSHLPNILFIVCLSCQYFNFSSGIADTEAEYNRWISWHVKNHQRKTTMRGNSANQGPNLDDKLLNAEKKKTTLIVSQDGTGDFKTINEAIASIPKHNTRRVILNIKPGLYREKVNITKDKPFITFFGDSGSENPPTISWNDTAEIVNKTLNSASVIASADYFVAINMKFENTAPHYENGSEKQQAAAIRISGNKAAFYNCTFLGKQDTLYDHKGMHYFNNCYIQGSVDFICGHALSLYEKCVLNSTADKMGFLTAQNRSNATMESGFSFKDCLVTGSGLIYLGRTWGDYSRVVFSYTFMDKIVLPKGWSEMGGHPKNHSTVYYGEYKCEGPGSNLTGRVPWSKNLTDAEAKPFIGDYFVDGDTWLIY</sequence>
<organism evidence="12 13">
    <name type="scientific">Tripterygium wilfordii</name>
    <name type="common">Thunder God vine</name>
    <dbReference type="NCBI Taxonomy" id="458696"/>
    <lineage>
        <taxon>Eukaryota</taxon>
        <taxon>Viridiplantae</taxon>
        <taxon>Streptophyta</taxon>
        <taxon>Embryophyta</taxon>
        <taxon>Tracheophyta</taxon>
        <taxon>Spermatophyta</taxon>
        <taxon>Magnoliopsida</taxon>
        <taxon>eudicotyledons</taxon>
        <taxon>Gunneridae</taxon>
        <taxon>Pentapetalae</taxon>
        <taxon>rosids</taxon>
        <taxon>fabids</taxon>
        <taxon>Celastrales</taxon>
        <taxon>Celastraceae</taxon>
        <taxon>Tripterygium</taxon>
    </lineage>
</organism>
<reference evidence="12 13" key="1">
    <citation type="journal article" date="2020" name="Nat. Commun.">
        <title>Genome of Tripterygium wilfordii and identification of cytochrome P450 involved in triptolide biosynthesis.</title>
        <authorList>
            <person name="Tu L."/>
            <person name="Su P."/>
            <person name="Zhang Z."/>
            <person name="Gao L."/>
            <person name="Wang J."/>
            <person name="Hu T."/>
            <person name="Zhou J."/>
            <person name="Zhang Y."/>
            <person name="Zhao Y."/>
            <person name="Liu Y."/>
            <person name="Song Y."/>
            <person name="Tong Y."/>
            <person name="Lu Y."/>
            <person name="Yang J."/>
            <person name="Xu C."/>
            <person name="Jia M."/>
            <person name="Peters R.J."/>
            <person name="Huang L."/>
            <person name="Gao W."/>
        </authorList>
    </citation>
    <scope>NUCLEOTIDE SEQUENCE [LARGE SCALE GENOMIC DNA]</scope>
    <source>
        <strain evidence="13">cv. XIE 37</strain>
        <tissue evidence="12">Leaf</tissue>
    </source>
</reference>
<keyword evidence="5" id="KW-0134">Cell wall</keyword>
<evidence type="ECO:0000313" key="13">
    <source>
        <dbReference type="Proteomes" id="UP000593562"/>
    </source>
</evidence>
<evidence type="ECO:0000256" key="3">
    <source>
        <dbReference type="ARBA" id="ARBA00008891"/>
    </source>
</evidence>
<comment type="similarity">
    <text evidence="3">Belongs to the pectinesterase family.</text>
</comment>
<keyword evidence="7 10" id="KW-0732">Signal</keyword>
<evidence type="ECO:0000256" key="7">
    <source>
        <dbReference type="ARBA" id="ARBA00022729"/>
    </source>
</evidence>
<name>A0A7J7CHC9_TRIWF</name>
<evidence type="ECO:0000256" key="5">
    <source>
        <dbReference type="ARBA" id="ARBA00022512"/>
    </source>
</evidence>
<protein>
    <recommendedName>
        <fullName evidence="4">pectinesterase</fullName>
        <ecNumber evidence="4">3.1.1.11</ecNumber>
    </recommendedName>
</protein>
<dbReference type="PANTHER" id="PTHR31321">
    <property type="entry name" value="ACYL-COA THIOESTER HYDROLASE YBHC-RELATED"/>
    <property type="match status" value="1"/>
</dbReference>
<comment type="pathway">
    <text evidence="2">Glycan metabolism; pectin degradation; 2-dehydro-3-deoxy-D-gluconate from pectin: step 1/5.</text>
</comment>
<feature type="domain" description="Pectinesterase catalytic" evidence="11">
    <location>
        <begin position="77"/>
        <end position="366"/>
    </location>
</feature>
<feature type="signal peptide" evidence="10">
    <location>
        <begin position="1"/>
        <end position="27"/>
    </location>
</feature>
<accession>A0A7J7CHC9</accession>
<dbReference type="UniPathway" id="UPA00545">
    <property type="reaction ID" value="UER00823"/>
</dbReference>
<dbReference type="InParanoid" id="A0A7J7CHC9"/>
<keyword evidence="8" id="KW-0378">Hydrolase</keyword>
<proteinExistence type="inferred from homology"/>
<dbReference type="SUPFAM" id="SSF51126">
    <property type="entry name" value="Pectin lyase-like"/>
    <property type="match status" value="1"/>
</dbReference>
<dbReference type="Proteomes" id="UP000593562">
    <property type="component" value="Unassembled WGS sequence"/>
</dbReference>
<dbReference type="GO" id="GO:0045490">
    <property type="term" value="P:pectin catabolic process"/>
    <property type="evidence" value="ECO:0007669"/>
    <property type="project" value="UniProtKB-UniPathway"/>
</dbReference>
<evidence type="ECO:0000256" key="6">
    <source>
        <dbReference type="ARBA" id="ARBA00022525"/>
    </source>
</evidence>
<keyword evidence="13" id="KW-1185">Reference proteome</keyword>
<dbReference type="FunFam" id="2.160.20.10:FF:000008">
    <property type="entry name" value="Pectinesterase"/>
    <property type="match status" value="1"/>
</dbReference>
<evidence type="ECO:0000313" key="12">
    <source>
        <dbReference type="EMBL" id="KAF5733452.1"/>
    </source>
</evidence>
<gene>
    <name evidence="12" type="ORF">HS088_TW17G00996</name>
</gene>
<evidence type="ECO:0000259" key="11">
    <source>
        <dbReference type="Pfam" id="PF01095"/>
    </source>
</evidence>
<dbReference type="InterPro" id="IPR011050">
    <property type="entry name" value="Pectin_lyase_fold/virulence"/>
</dbReference>
<dbReference type="EC" id="3.1.1.11" evidence="4"/>
<dbReference type="Pfam" id="PF01095">
    <property type="entry name" value="Pectinesterase"/>
    <property type="match status" value="1"/>
</dbReference>
<evidence type="ECO:0000256" key="1">
    <source>
        <dbReference type="ARBA" id="ARBA00004191"/>
    </source>
</evidence>
<evidence type="ECO:0000256" key="8">
    <source>
        <dbReference type="ARBA" id="ARBA00022801"/>
    </source>
</evidence>
<evidence type="ECO:0000256" key="10">
    <source>
        <dbReference type="SAM" id="SignalP"/>
    </source>
</evidence>
<dbReference type="GO" id="GO:0030599">
    <property type="term" value="F:pectinesterase activity"/>
    <property type="evidence" value="ECO:0007669"/>
    <property type="project" value="UniProtKB-EC"/>
</dbReference>
<dbReference type="InterPro" id="IPR012334">
    <property type="entry name" value="Pectin_lyas_fold"/>
</dbReference>
<dbReference type="AlphaFoldDB" id="A0A7J7CHC9"/>
<dbReference type="OrthoDB" id="2019149at2759"/>
<feature type="chain" id="PRO_5029664965" description="pectinesterase" evidence="10">
    <location>
        <begin position="28"/>
        <end position="371"/>
    </location>
</feature>
<comment type="subcellular location">
    <subcellularLocation>
        <location evidence="1">Secreted</location>
        <location evidence="1">Cell wall</location>
    </subcellularLocation>
</comment>
<comment type="caution">
    <text evidence="12">The sequence shown here is derived from an EMBL/GenBank/DDBJ whole genome shotgun (WGS) entry which is preliminary data.</text>
</comment>
<dbReference type="PANTHER" id="PTHR31321:SF81">
    <property type="entry name" value="PECTINESTERASE"/>
    <property type="match status" value="1"/>
</dbReference>